<dbReference type="InterPro" id="IPR055927">
    <property type="entry name" value="DUF7504"/>
</dbReference>
<evidence type="ECO:0000313" key="1">
    <source>
        <dbReference type="EMBL" id="UPV74753.1"/>
    </source>
</evidence>
<dbReference type="EMBL" id="CP096659">
    <property type="protein sequence ID" value="UPV74753.1"/>
    <property type="molecule type" value="Genomic_DNA"/>
</dbReference>
<accession>A0A8U0HVJ1</accession>
<dbReference type="RefSeq" id="WP_248650796.1">
    <property type="nucleotide sequence ID" value="NZ_CP096659.1"/>
</dbReference>
<proteinExistence type="predicted"/>
<keyword evidence="2" id="KW-1185">Reference proteome</keyword>
<dbReference type="Proteomes" id="UP000830729">
    <property type="component" value="Chromosome"/>
</dbReference>
<name>A0A8U0HVJ1_9EURY</name>
<protein>
    <submittedName>
        <fullName evidence="1">Uncharacterized protein</fullName>
    </submittedName>
</protein>
<dbReference type="AlphaFoldDB" id="A0A8U0HVJ1"/>
<evidence type="ECO:0000313" key="2">
    <source>
        <dbReference type="Proteomes" id="UP000830729"/>
    </source>
</evidence>
<dbReference type="GeneID" id="72183825"/>
<sequence>MTTELRFRGSGANPRFSEWLAKLKRTGSNILLTGEVPDAVSARASRSLFGREDRRFRVLGLTDQTIRNAATRLPDDASFDDPTTWIIDQRRGERSVPATAQGFTPDSDSLRTDDARQLCDEIQTAISFYDERADGLDPAELRVGVDSLFPLVQEDRAATRHVLGTLCATVRSVHGMAHYHLRVPDDEIVDDLMGLFDARVELRRRPRRNPEQRWYAPEIDAKTPWMEL</sequence>
<organism evidence="1 2">
    <name type="scientific">Halorussus limi</name>
    <dbReference type="NCBI Taxonomy" id="2938695"/>
    <lineage>
        <taxon>Archaea</taxon>
        <taxon>Methanobacteriati</taxon>
        <taxon>Methanobacteriota</taxon>
        <taxon>Stenosarchaea group</taxon>
        <taxon>Halobacteria</taxon>
        <taxon>Halobacteriales</taxon>
        <taxon>Haladaptataceae</taxon>
        <taxon>Halorussus</taxon>
    </lineage>
</organism>
<gene>
    <name evidence="1" type="ORF">M0R89_01460</name>
</gene>
<reference evidence="1 2" key="1">
    <citation type="submission" date="2022-04" db="EMBL/GenBank/DDBJ databases">
        <title>Diverse halophilic archaea isolated from saline environments.</title>
        <authorList>
            <person name="Cui H.-L."/>
        </authorList>
    </citation>
    <scope>NUCLEOTIDE SEQUENCE [LARGE SCALE GENOMIC DNA]</scope>
    <source>
        <strain evidence="1 2">XZYJT49</strain>
    </source>
</reference>
<dbReference type="Pfam" id="PF24336">
    <property type="entry name" value="DUF7504"/>
    <property type="match status" value="1"/>
</dbReference>
<dbReference type="KEGG" id="halx:M0R89_01460"/>